<dbReference type="PANTHER" id="PTHR21501">
    <property type="entry name" value="PROTEIN FAM-161"/>
    <property type="match status" value="1"/>
</dbReference>
<dbReference type="InterPro" id="IPR019579">
    <property type="entry name" value="FAM161A/B"/>
</dbReference>
<evidence type="ECO:0000256" key="1">
    <source>
        <dbReference type="ARBA" id="ARBA00006663"/>
    </source>
</evidence>
<organism evidence="4 5">
    <name type="scientific">Globodera rostochiensis</name>
    <name type="common">Golden nematode worm</name>
    <name type="synonym">Heterodera rostochiensis</name>
    <dbReference type="NCBI Taxonomy" id="31243"/>
    <lineage>
        <taxon>Eukaryota</taxon>
        <taxon>Metazoa</taxon>
        <taxon>Ecdysozoa</taxon>
        <taxon>Nematoda</taxon>
        <taxon>Chromadorea</taxon>
        <taxon>Rhabditida</taxon>
        <taxon>Tylenchina</taxon>
        <taxon>Tylenchomorpha</taxon>
        <taxon>Tylenchoidea</taxon>
        <taxon>Heteroderidae</taxon>
        <taxon>Heteroderinae</taxon>
        <taxon>Globodera</taxon>
    </lineage>
</organism>
<evidence type="ECO:0000256" key="3">
    <source>
        <dbReference type="SAM" id="MobiDB-lite"/>
    </source>
</evidence>
<dbReference type="Proteomes" id="UP000887572">
    <property type="component" value="Unplaced"/>
</dbReference>
<comment type="similarity">
    <text evidence="1">Belongs to the FAM161 family.</text>
</comment>
<evidence type="ECO:0000313" key="4">
    <source>
        <dbReference type="Proteomes" id="UP000887572"/>
    </source>
</evidence>
<keyword evidence="4" id="KW-1185">Reference proteome</keyword>
<sequence>MSAVLSSTNRSSSDMEMPFIRLPFLPQVHRLRSDCIRLGYLLEAKLTVPNSSTAGSTPAAATSRNAKEPKRCPLPPSAAVENNKRRDSPPGLFREKLSPPLPQMCRRRPVRQHQTVPRPFRLTSRSPVACRFAQRHLEAMLEERKRRETVDARKEPFRARPVPESTYRSDSHFRVGLLKRGRAVSLPAKSEKSVPIRHRPVPLSTYIRPNSSSGEMRMFRRERNAMEQLAKSRGPRGMEEHSTRWRVRWSLRHSTRCFRPASYPQPRAESVPDFALLHAKFQRQLAASRQIRHTTTPQPFRLSIKTKSQKSAPMMGR</sequence>
<reference evidence="5" key="1">
    <citation type="submission" date="2022-11" db="UniProtKB">
        <authorList>
            <consortium name="WormBaseParasite"/>
        </authorList>
    </citation>
    <scope>IDENTIFICATION</scope>
</reference>
<evidence type="ECO:0000256" key="2">
    <source>
        <dbReference type="ARBA" id="ARBA00023054"/>
    </source>
</evidence>
<proteinExistence type="inferred from homology"/>
<dbReference type="GO" id="GO:0044782">
    <property type="term" value="P:cilium organization"/>
    <property type="evidence" value="ECO:0007669"/>
    <property type="project" value="TreeGrafter"/>
</dbReference>
<dbReference type="GO" id="GO:0005856">
    <property type="term" value="C:cytoskeleton"/>
    <property type="evidence" value="ECO:0007669"/>
    <property type="project" value="UniProtKB-ARBA"/>
</dbReference>
<feature type="region of interest" description="Disordered" evidence="3">
    <location>
        <begin position="49"/>
        <end position="113"/>
    </location>
</feature>
<name>A0A914HHC9_GLORO</name>
<evidence type="ECO:0000313" key="5">
    <source>
        <dbReference type="WBParaSite" id="Gr19_v10_g17516.t2"/>
    </source>
</evidence>
<feature type="compositionally biased region" description="Low complexity" evidence="3">
    <location>
        <begin position="51"/>
        <end position="63"/>
    </location>
</feature>
<dbReference type="InterPro" id="IPR051655">
    <property type="entry name" value="FAM161"/>
</dbReference>
<dbReference type="PANTHER" id="PTHR21501:SF1">
    <property type="entry name" value="PROTEIN FAM-161"/>
    <property type="match status" value="1"/>
</dbReference>
<feature type="compositionally biased region" description="Basic and acidic residues" evidence="3">
    <location>
        <begin position="82"/>
        <end position="97"/>
    </location>
</feature>
<protein>
    <submittedName>
        <fullName evidence="5">Uncharacterized protein</fullName>
    </submittedName>
</protein>
<accession>A0A914HHC9</accession>
<dbReference type="AlphaFoldDB" id="A0A914HHC9"/>
<keyword evidence="2" id="KW-0175">Coiled coil</keyword>
<dbReference type="GO" id="GO:0005929">
    <property type="term" value="C:cilium"/>
    <property type="evidence" value="ECO:0007669"/>
    <property type="project" value="TreeGrafter"/>
</dbReference>
<dbReference type="WBParaSite" id="Gr19_v10_g17516.t2">
    <property type="protein sequence ID" value="Gr19_v10_g17516.t2"/>
    <property type="gene ID" value="Gr19_v10_g17516"/>
</dbReference>
<dbReference type="Pfam" id="PF10595">
    <property type="entry name" value="FAM161A_B"/>
    <property type="match status" value="1"/>
</dbReference>